<comment type="caution">
    <text evidence="10">The sequence shown here is derived from an EMBL/GenBank/DDBJ whole genome shotgun (WGS) entry which is preliminary data.</text>
</comment>
<dbReference type="GO" id="GO:0003676">
    <property type="term" value="F:nucleic acid binding"/>
    <property type="evidence" value="ECO:0007669"/>
    <property type="project" value="InterPro"/>
</dbReference>
<evidence type="ECO:0000256" key="4">
    <source>
        <dbReference type="ARBA" id="ARBA00022722"/>
    </source>
</evidence>
<feature type="region of interest" description="Disordered" evidence="8">
    <location>
        <begin position="1"/>
        <end position="70"/>
    </location>
</feature>
<evidence type="ECO:0000256" key="6">
    <source>
        <dbReference type="ARBA" id="ARBA00022759"/>
    </source>
</evidence>
<keyword evidence="6" id="KW-0255">Endonuclease</keyword>
<dbReference type="InterPro" id="IPR012337">
    <property type="entry name" value="RNaseH-like_sf"/>
</dbReference>
<dbReference type="PROSITE" id="PS50879">
    <property type="entry name" value="RNASE_H_1"/>
    <property type="match status" value="1"/>
</dbReference>
<dbReference type="CDD" id="cd09280">
    <property type="entry name" value="RNase_HI_eukaryote_like"/>
    <property type="match status" value="1"/>
</dbReference>
<sequence length="322" mass="36010">PTPKRSNLFLDHTHPTPNPPKPNHSSLFLDHTHPTSPSPIPKHSNLFLDHNPTPPPPKPNRSSSLTNPNLNDKASKVIVAYTDGASPNNGHHGARAGYGVWWNVNDPRNVSERLPGPRQTNQRAEVTAAIRAIEICGDEEATLEIRTDSLYLINAVTKWHKSWEKNNWKNVKGTPVENKDLLERLLLLIQKRPGKIIWMLSSWFFKTPDPPKPATDSDKPPAETASVSLAVPQMTLPIPQMTLSDPDGNYSTKTTNVESFHRRFQRPSRNVTVRNRQYYRRPRAVPCPERPATPRRGRHPAAQAEEEDCARAGSLAARLGAA</sequence>
<dbReference type="Proteomes" id="UP000268093">
    <property type="component" value="Unassembled WGS sequence"/>
</dbReference>
<evidence type="ECO:0000256" key="2">
    <source>
        <dbReference type="ARBA" id="ARBA00005300"/>
    </source>
</evidence>
<evidence type="ECO:0000256" key="8">
    <source>
        <dbReference type="SAM" id="MobiDB-lite"/>
    </source>
</evidence>
<keyword evidence="5" id="KW-0479">Metal-binding</keyword>
<evidence type="ECO:0000256" key="1">
    <source>
        <dbReference type="ARBA" id="ARBA00000077"/>
    </source>
</evidence>
<keyword evidence="11" id="KW-1185">Reference proteome</keyword>
<dbReference type="GO" id="GO:0043137">
    <property type="term" value="P:DNA replication, removal of RNA primer"/>
    <property type="evidence" value="ECO:0007669"/>
    <property type="project" value="TreeGrafter"/>
</dbReference>
<evidence type="ECO:0000256" key="5">
    <source>
        <dbReference type="ARBA" id="ARBA00022723"/>
    </source>
</evidence>
<dbReference type="PANTHER" id="PTHR10642:SF26">
    <property type="entry name" value="RIBONUCLEASE H1"/>
    <property type="match status" value="1"/>
</dbReference>
<dbReference type="GO" id="GO:0004523">
    <property type="term" value="F:RNA-DNA hybrid ribonuclease activity"/>
    <property type="evidence" value="ECO:0007669"/>
    <property type="project" value="UniProtKB-EC"/>
</dbReference>
<evidence type="ECO:0000256" key="7">
    <source>
        <dbReference type="ARBA" id="ARBA00022801"/>
    </source>
</evidence>
<comment type="similarity">
    <text evidence="2">Belongs to the RNase H family.</text>
</comment>
<feature type="non-terminal residue" evidence="10">
    <location>
        <position position="1"/>
    </location>
</feature>
<dbReference type="SUPFAM" id="SSF53098">
    <property type="entry name" value="Ribonuclease H-like"/>
    <property type="match status" value="1"/>
</dbReference>
<gene>
    <name evidence="10" type="ORF">BC936DRAFT_140199</name>
</gene>
<dbReference type="GO" id="GO:0046872">
    <property type="term" value="F:metal ion binding"/>
    <property type="evidence" value="ECO:0007669"/>
    <property type="project" value="UniProtKB-KW"/>
</dbReference>
<name>A0A433AXG0_9FUNG</name>
<dbReference type="EC" id="3.1.26.4" evidence="3"/>
<proteinExistence type="inferred from homology"/>
<evidence type="ECO:0000259" key="9">
    <source>
        <dbReference type="PROSITE" id="PS50879"/>
    </source>
</evidence>
<accession>A0A433AXG0</accession>
<dbReference type="InterPro" id="IPR002156">
    <property type="entry name" value="RNaseH_domain"/>
</dbReference>
<evidence type="ECO:0000256" key="3">
    <source>
        <dbReference type="ARBA" id="ARBA00012180"/>
    </source>
</evidence>
<dbReference type="EMBL" id="RBNI01016586">
    <property type="protein sequence ID" value="RUP07383.1"/>
    <property type="molecule type" value="Genomic_DNA"/>
</dbReference>
<dbReference type="Pfam" id="PF00075">
    <property type="entry name" value="RNase_H"/>
    <property type="match status" value="1"/>
</dbReference>
<protein>
    <recommendedName>
        <fullName evidence="3">ribonuclease H</fullName>
        <ecNumber evidence="3">3.1.26.4</ecNumber>
    </recommendedName>
</protein>
<evidence type="ECO:0000313" key="11">
    <source>
        <dbReference type="Proteomes" id="UP000268093"/>
    </source>
</evidence>
<dbReference type="PANTHER" id="PTHR10642">
    <property type="entry name" value="RIBONUCLEASE H1"/>
    <property type="match status" value="1"/>
</dbReference>
<feature type="compositionally biased region" description="Polar residues" evidence="8">
    <location>
        <begin position="60"/>
        <end position="70"/>
    </location>
</feature>
<dbReference type="InterPro" id="IPR036397">
    <property type="entry name" value="RNaseH_sf"/>
</dbReference>
<dbReference type="InterPro" id="IPR050092">
    <property type="entry name" value="RNase_H"/>
</dbReference>
<reference evidence="10 11" key="1">
    <citation type="journal article" date="2018" name="New Phytol.">
        <title>Phylogenomics of Endogonaceae and evolution of mycorrhizas within Mucoromycota.</title>
        <authorList>
            <person name="Chang Y."/>
            <person name="Desiro A."/>
            <person name="Na H."/>
            <person name="Sandor L."/>
            <person name="Lipzen A."/>
            <person name="Clum A."/>
            <person name="Barry K."/>
            <person name="Grigoriev I.V."/>
            <person name="Martin F.M."/>
            <person name="Stajich J.E."/>
            <person name="Smith M.E."/>
            <person name="Bonito G."/>
            <person name="Spatafora J.W."/>
        </authorList>
    </citation>
    <scope>NUCLEOTIDE SEQUENCE [LARGE SCALE GENOMIC DNA]</scope>
    <source>
        <strain evidence="10 11">GMNB39</strain>
    </source>
</reference>
<dbReference type="Gene3D" id="3.30.420.10">
    <property type="entry name" value="Ribonuclease H-like superfamily/Ribonuclease H"/>
    <property type="match status" value="1"/>
</dbReference>
<evidence type="ECO:0000313" key="10">
    <source>
        <dbReference type="EMBL" id="RUP07383.1"/>
    </source>
</evidence>
<feature type="region of interest" description="Disordered" evidence="8">
    <location>
        <begin position="278"/>
        <end position="322"/>
    </location>
</feature>
<feature type="domain" description="RNase H type-1" evidence="9">
    <location>
        <begin position="74"/>
        <end position="224"/>
    </location>
</feature>
<dbReference type="AlphaFoldDB" id="A0A433AXG0"/>
<comment type="catalytic activity">
    <reaction evidence="1">
        <text>Endonucleolytic cleavage to 5'-phosphomonoester.</text>
        <dbReference type="EC" id="3.1.26.4"/>
    </reaction>
</comment>
<feature type="compositionally biased region" description="Low complexity" evidence="8">
    <location>
        <begin position="311"/>
        <end position="322"/>
    </location>
</feature>
<organism evidence="10 11">
    <name type="scientific">Jimgerdemannia flammicorona</name>
    <dbReference type="NCBI Taxonomy" id="994334"/>
    <lineage>
        <taxon>Eukaryota</taxon>
        <taxon>Fungi</taxon>
        <taxon>Fungi incertae sedis</taxon>
        <taxon>Mucoromycota</taxon>
        <taxon>Mucoromycotina</taxon>
        <taxon>Endogonomycetes</taxon>
        <taxon>Endogonales</taxon>
        <taxon>Endogonaceae</taxon>
        <taxon>Jimgerdemannia</taxon>
    </lineage>
</organism>
<dbReference type="OrthoDB" id="128665at2759"/>
<keyword evidence="7" id="KW-0378">Hydrolase</keyword>
<keyword evidence="4" id="KW-0540">Nuclease</keyword>